<dbReference type="GO" id="GO:0005198">
    <property type="term" value="F:structural molecule activity"/>
    <property type="evidence" value="ECO:0007669"/>
    <property type="project" value="InterPro"/>
</dbReference>
<gene>
    <name evidence="9" type="ordered locus">Lcho_2725</name>
</gene>
<evidence type="ECO:0000256" key="1">
    <source>
        <dbReference type="ARBA" id="ARBA00004365"/>
    </source>
</evidence>
<dbReference type="InterPro" id="IPR010930">
    <property type="entry name" value="Flg_bb/hook_C_dom"/>
</dbReference>
<evidence type="ECO:0000256" key="3">
    <source>
        <dbReference type="ARBA" id="ARBA00009677"/>
    </source>
</evidence>
<dbReference type="HOGENOM" id="CLU_012762_0_0_4"/>
<evidence type="ECO:0000256" key="5">
    <source>
        <dbReference type="ARBA" id="ARBA00022525"/>
    </source>
</evidence>
<reference evidence="9 10" key="1">
    <citation type="submission" date="2008-03" db="EMBL/GenBank/DDBJ databases">
        <title>Complete sequence of Leptothrix cholodnii SP-6.</title>
        <authorList>
            <consortium name="US DOE Joint Genome Institute"/>
            <person name="Copeland A."/>
            <person name="Lucas S."/>
            <person name="Lapidus A."/>
            <person name="Glavina del Rio T."/>
            <person name="Dalin E."/>
            <person name="Tice H."/>
            <person name="Bruce D."/>
            <person name="Goodwin L."/>
            <person name="Pitluck S."/>
            <person name="Chertkov O."/>
            <person name="Brettin T."/>
            <person name="Detter J.C."/>
            <person name="Han C."/>
            <person name="Kuske C.R."/>
            <person name="Schmutz J."/>
            <person name="Larimer F."/>
            <person name="Land M."/>
            <person name="Hauser L."/>
            <person name="Kyrpides N."/>
            <person name="Lykidis A."/>
            <person name="Emerson D."/>
            <person name="Richardson P."/>
        </authorList>
    </citation>
    <scope>NUCLEOTIDE SEQUENCE [LARGE SCALE GENOMIC DNA]</scope>
    <source>
        <strain evidence="10">ATCC 51168 / LMG 8142 / SP-6</strain>
    </source>
</reference>
<evidence type="ECO:0000256" key="2">
    <source>
        <dbReference type="ARBA" id="ARBA00004613"/>
    </source>
</evidence>
<name>B1XWI9_LEPCP</name>
<dbReference type="InterPro" id="IPR053927">
    <property type="entry name" value="FlgK_helical"/>
</dbReference>
<feature type="domain" description="Flagellar basal-body/hook protein C-terminal" evidence="7">
    <location>
        <begin position="600"/>
        <end position="638"/>
    </location>
</feature>
<dbReference type="GO" id="GO:0044780">
    <property type="term" value="P:bacterial-type flagellum assembly"/>
    <property type="evidence" value="ECO:0007669"/>
    <property type="project" value="InterPro"/>
</dbReference>
<feature type="domain" description="Flagellar hook-associated protein FlgK helical" evidence="8">
    <location>
        <begin position="94"/>
        <end position="327"/>
    </location>
</feature>
<dbReference type="STRING" id="395495.Lcho_2725"/>
<evidence type="ECO:0000313" key="10">
    <source>
        <dbReference type="Proteomes" id="UP000001693"/>
    </source>
</evidence>
<evidence type="ECO:0000259" key="8">
    <source>
        <dbReference type="Pfam" id="PF22638"/>
    </source>
</evidence>
<dbReference type="PANTHER" id="PTHR30033:SF1">
    <property type="entry name" value="FLAGELLAR HOOK-ASSOCIATED PROTEIN 1"/>
    <property type="match status" value="1"/>
</dbReference>
<dbReference type="SUPFAM" id="SSF64518">
    <property type="entry name" value="Phase 1 flagellin"/>
    <property type="match status" value="1"/>
</dbReference>
<proteinExistence type="inferred from homology"/>
<keyword evidence="10" id="KW-1185">Reference proteome</keyword>
<dbReference type="EMBL" id="CP001013">
    <property type="protein sequence ID" value="ACB34990.1"/>
    <property type="molecule type" value="Genomic_DNA"/>
</dbReference>
<dbReference type="GO" id="GO:0009424">
    <property type="term" value="C:bacterial-type flagellum hook"/>
    <property type="evidence" value="ECO:0007669"/>
    <property type="project" value="InterPro"/>
</dbReference>
<dbReference type="AlphaFoldDB" id="B1XWI9"/>
<organism evidence="9 10">
    <name type="scientific">Leptothrix cholodnii (strain ATCC 51168 / LMG 8142 / SP-6)</name>
    <name type="common">Leptothrix discophora (strain SP-6)</name>
    <dbReference type="NCBI Taxonomy" id="395495"/>
    <lineage>
        <taxon>Bacteria</taxon>
        <taxon>Pseudomonadati</taxon>
        <taxon>Pseudomonadota</taxon>
        <taxon>Betaproteobacteria</taxon>
        <taxon>Burkholderiales</taxon>
        <taxon>Sphaerotilaceae</taxon>
        <taxon>Leptothrix</taxon>
    </lineage>
</organism>
<dbReference type="Pfam" id="PF22638">
    <property type="entry name" value="FlgK_D1"/>
    <property type="match status" value="1"/>
</dbReference>
<keyword evidence="5" id="KW-0964">Secreted</keyword>
<dbReference type="PANTHER" id="PTHR30033">
    <property type="entry name" value="FLAGELLAR HOOK-ASSOCIATED PROTEIN 1"/>
    <property type="match status" value="1"/>
</dbReference>
<dbReference type="PRINTS" id="PR01005">
    <property type="entry name" value="FLGHOOKAP1"/>
</dbReference>
<dbReference type="KEGG" id="lch:Lcho_2725"/>
<evidence type="ECO:0000313" key="9">
    <source>
        <dbReference type="EMBL" id="ACB34990.1"/>
    </source>
</evidence>
<dbReference type="GO" id="GO:0005576">
    <property type="term" value="C:extracellular region"/>
    <property type="evidence" value="ECO:0007669"/>
    <property type="project" value="UniProtKB-SubCell"/>
</dbReference>
<dbReference type="InterPro" id="IPR002371">
    <property type="entry name" value="FlgK"/>
</dbReference>
<comment type="similarity">
    <text evidence="3">Belongs to the flagella basal body rod proteins family.</text>
</comment>
<comment type="subcellular location">
    <subcellularLocation>
        <location evidence="1">Bacterial flagellum</location>
    </subcellularLocation>
    <subcellularLocation>
        <location evidence="2">Secreted</location>
    </subcellularLocation>
</comment>
<protein>
    <recommendedName>
        <fullName evidence="4">Flagellar hook-associated protein 1</fullName>
    </recommendedName>
</protein>
<dbReference type="eggNOG" id="COG1256">
    <property type="taxonomic scope" value="Bacteria"/>
</dbReference>
<dbReference type="Proteomes" id="UP000001693">
    <property type="component" value="Chromosome"/>
</dbReference>
<evidence type="ECO:0000256" key="6">
    <source>
        <dbReference type="ARBA" id="ARBA00023143"/>
    </source>
</evidence>
<accession>B1XWI9</accession>
<keyword evidence="9" id="KW-0966">Cell projection</keyword>
<dbReference type="RefSeq" id="WP_012347744.1">
    <property type="nucleotide sequence ID" value="NC_010524.1"/>
</dbReference>
<dbReference type="Pfam" id="PF06429">
    <property type="entry name" value="Flg_bbr_C"/>
    <property type="match status" value="1"/>
</dbReference>
<keyword evidence="9" id="KW-0282">Flagellum</keyword>
<keyword evidence="6" id="KW-0975">Bacterial flagellum</keyword>
<evidence type="ECO:0000259" key="7">
    <source>
        <dbReference type="Pfam" id="PF06429"/>
    </source>
</evidence>
<dbReference type="OrthoDB" id="9802553at2"/>
<dbReference type="NCBIfam" id="TIGR02492">
    <property type="entry name" value="flgK_ends"/>
    <property type="match status" value="1"/>
</dbReference>
<evidence type="ECO:0000256" key="4">
    <source>
        <dbReference type="ARBA" id="ARBA00016244"/>
    </source>
</evidence>
<sequence precursor="true">MSTSTLLNLGTRAMFASQAQLQTTGHNIANANVAGYSRQDTVLTTVGGQYSGAGYYGRGVAVQTVTRAVSAFQTDQVAQTRAQAAADSTRSDMLSRLQDSFGTGEAGLGFAATKLFNAFSDVASSPADPSARQVVLARSEELASRFRASSDQIEALQLSVTEDVGNTVNTINGLAQSVAELNQQIASTRGSGQEPNDLLDQRDQLVNELSQHVQVTRLEQDDGSLNLFIGGGQSLVLGNAAYEMVARADRFDPARVEVAVKVAGVERPFDQQSLGGGTLAGLIGFQNNDLSAARDQLGQLASTLASEVNRQQSLGLSLGGTAGDPLFRHVAANAVPAAGNASDAAGNPAGNVALTITDSRALQASEYELSVNADGSFDVLRRSDGQRSAGLVNGAEVDGFRIDFGSSAPLAGDRFLLQPVGGAAQSIELALTDPKGIAAASPISVTAAPSNQGTGRLNSVVIETAAATPYGSMTLAFGATSAGGGRDYQLLDSGGSLLSSGTWSAGTPIRYDGVAIKIDGVPAEADTFAVGPTTFAASSNGNALALQGLADTAMTLGQTFTNSYAQTLSDIGVRVQSAQSAATVSAGVADRAKEELGAQTGVNLDEEAARLLQYQQAYQAAAKILQTAQKVFDTVLSLGG</sequence>
<keyword evidence="9" id="KW-0969">Cilium</keyword>